<name>A0A4R0R8A2_9APHY</name>
<evidence type="ECO:0000313" key="3">
    <source>
        <dbReference type="Proteomes" id="UP000292702"/>
    </source>
</evidence>
<evidence type="ECO:0000256" key="1">
    <source>
        <dbReference type="SAM" id="MobiDB-lite"/>
    </source>
</evidence>
<evidence type="ECO:0000313" key="2">
    <source>
        <dbReference type="EMBL" id="TCD60169.1"/>
    </source>
</evidence>
<gene>
    <name evidence="2" type="ORF">EIP91_010616</name>
</gene>
<protein>
    <submittedName>
        <fullName evidence="2">Uncharacterized protein</fullName>
    </submittedName>
</protein>
<feature type="compositionally biased region" description="Low complexity" evidence="1">
    <location>
        <begin position="26"/>
        <end position="40"/>
    </location>
</feature>
<comment type="caution">
    <text evidence="2">The sequence shown here is derived from an EMBL/GenBank/DDBJ whole genome shotgun (WGS) entry which is preliminary data.</text>
</comment>
<dbReference type="EMBL" id="RWJN01000645">
    <property type="protein sequence ID" value="TCD60169.1"/>
    <property type="molecule type" value="Genomic_DNA"/>
</dbReference>
<dbReference type="AlphaFoldDB" id="A0A4R0R8A2"/>
<proteinExistence type="predicted"/>
<dbReference type="STRING" id="92696.A0A4R0R8A2"/>
<sequence>MEPSTGPDATSAARGFASSHERQEEATTQATQTPEQAATPVGITIKHKSSATYDLTLTVEKAPPSLQLPPQQVYSISTAFHADFLVDDKKPDVVLISSDRVLFYAHQSFLLSVSNNTFNGLLSIDAIGTIAGSTAGSLCVVVPVGSVLFNVALHTIYGMSCQQFKPPFDMLLQAVQILKTFGIAIDQFLGRDTPLYNHIVAETPPIPIEVFLVAAENNLDALAVATSAHLHSLGLSKVTEEMAVRMGPTYFKRLMWLHMERTGYLEQLLLVAPRPHEDTAECGMVERRGFNQAWTLAVGNLMWTVRPDMPVDVLRSTLCSIEQRAKCNECKRSLHARVQDIVVNWSTNAKY</sequence>
<dbReference type="Proteomes" id="UP000292702">
    <property type="component" value="Unassembled WGS sequence"/>
</dbReference>
<dbReference type="OrthoDB" id="3265815at2759"/>
<accession>A0A4R0R8A2</accession>
<reference evidence="2 3" key="1">
    <citation type="submission" date="2018-11" db="EMBL/GenBank/DDBJ databases">
        <title>Genome assembly of Steccherinum ochraceum LE-BIN_3174, the white-rot fungus of the Steccherinaceae family (The Residual Polyporoid clade, Polyporales, Basidiomycota).</title>
        <authorList>
            <person name="Fedorova T.V."/>
            <person name="Glazunova O.A."/>
            <person name="Landesman E.O."/>
            <person name="Moiseenko K.V."/>
            <person name="Psurtseva N.V."/>
            <person name="Savinova O.S."/>
            <person name="Shakhova N.V."/>
            <person name="Tyazhelova T.V."/>
            <person name="Vasina D.V."/>
        </authorList>
    </citation>
    <scope>NUCLEOTIDE SEQUENCE [LARGE SCALE GENOMIC DNA]</scope>
    <source>
        <strain evidence="2 3">LE-BIN_3174</strain>
    </source>
</reference>
<keyword evidence="3" id="KW-1185">Reference proteome</keyword>
<organism evidence="2 3">
    <name type="scientific">Steccherinum ochraceum</name>
    <dbReference type="NCBI Taxonomy" id="92696"/>
    <lineage>
        <taxon>Eukaryota</taxon>
        <taxon>Fungi</taxon>
        <taxon>Dikarya</taxon>
        <taxon>Basidiomycota</taxon>
        <taxon>Agaricomycotina</taxon>
        <taxon>Agaricomycetes</taxon>
        <taxon>Polyporales</taxon>
        <taxon>Steccherinaceae</taxon>
        <taxon>Steccherinum</taxon>
    </lineage>
</organism>
<feature type="region of interest" description="Disordered" evidence="1">
    <location>
        <begin position="1"/>
        <end position="43"/>
    </location>
</feature>